<name>A0A7W6F691_9HYPH</name>
<feature type="domain" description="Heparinase II/III-like C-terminal" evidence="5">
    <location>
        <begin position="417"/>
        <end position="647"/>
    </location>
</feature>
<evidence type="ECO:0000313" key="8">
    <source>
        <dbReference type="EMBL" id="MBB3902119.1"/>
    </source>
</evidence>
<reference evidence="7" key="1">
    <citation type="journal article" date="2014" name="Int. J. Syst. Evol. Microbiol.">
        <title>Complete genome of a new Firmicutes species belonging to the dominant human colonic microbiota ('Ruminococcus bicirculans') reveals two chromosomes and a selective capacity to utilize plant glucans.</title>
        <authorList>
            <consortium name="NISC Comparative Sequencing Program"/>
            <person name="Wegmann U."/>
            <person name="Louis P."/>
            <person name="Goesmann A."/>
            <person name="Henrissat B."/>
            <person name="Duncan S.H."/>
            <person name="Flint H.J."/>
        </authorList>
    </citation>
    <scope>NUCLEOTIDE SEQUENCE</scope>
    <source>
        <strain evidence="7">NBRC 107710</strain>
    </source>
</reference>
<reference evidence="7" key="4">
    <citation type="submission" date="2023-01" db="EMBL/GenBank/DDBJ databases">
        <title>Draft genome sequence of Methylobacterium brachythecii strain NBRC 107710.</title>
        <authorList>
            <person name="Sun Q."/>
            <person name="Mori K."/>
        </authorList>
    </citation>
    <scope>NUCLEOTIDE SEQUENCE</scope>
    <source>
        <strain evidence="7">NBRC 107710</strain>
    </source>
</reference>
<evidence type="ECO:0000259" key="5">
    <source>
        <dbReference type="Pfam" id="PF07940"/>
    </source>
</evidence>
<proteinExistence type="predicted"/>
<keyword evidence="10" id="KW-1185">Reference proteome</keyword>
<evidence type="ECO:0000256" key="4">
    <source>
        <dbReference type="ARBA" id="ARBA00023239"/>
    </source>
</evidence>
<evidence type="ECO:0000256" key="2">
    <source>
        <dbReference type="ARBA" id="ARBA00022729"/>
    </source>
</evidence>
<comment type="subcellular location">
    <subcellularLocation>
        <location evidence="1">Periplasm</location>
    </subcellularLocation>
</comment>
<evidence type="ECO:0000256" key="1">
    <source>
        <dbReference type="ARBA" id="ARBA00004418"/>
    </source>
</evidence>
<dbReference type="Proteomes" id="UP000517759">
    <property type="component" value="Unassembled WGS sequence"/>
</dbReference>
<reference evidence="10" key="2">
    <citation type="journal article" date="2019" name="Int. J. Syst. Evol. Microbiol.">
        <title>The Global Catalogue of Microorganisms (GCM) 10K type strain sequencing project: providing services to taxonomists for standard genome sequencing and annotation.</title>
        <authorList>
            <consortium name="The Broad Institute Genomics Platform"/>
            <consortium name="The Broad Institute Genome Sequencing Center for Infectious Disease"/>
            <person name="Wu L."/>
            <person name="Ma J."/>
        </authorList>
    </citation>
    <scope>NUCLEOTIDE SEQUENCE [LARGE SCALE GENOMIC DNA]</scope>
    <source>
        <strain evidence="10">NBRC 107710</strain>
    </source>
</reference>
<dbReference type="SUPFAM" id="SSF48230">
    <property type="entry name" value="Chondroitin AC/alginate lyase"/>
    <property type="match status" value="1"/>
</dbReference>
<evidence type="ECO:0000313" key="10">
    <source>
        <dbReference type="Proteomes" id="UP001156881"/>
    </source>
</evidence>
<dbReference type="EMBL" id="BSPG01000012">
    <property type="protein sequence ID" value="GLS44516.1"/>
    <property type="molecule type" value="Genomic_DNA"/>
</dbReference>
<dbReference type="PANTHER" id="PTHR39210">
    <property type="entry name" value="HEPARIN-SULFATE LYASE"/>
    <property type="match status" value="1"/>
</dbReference>
<protein>
    <recommendedName>
        <fullName evidence="11">Heparin-sulfate lyase N-terminal domain-containing protein</fullName>
    </recommendedName>
</protein>
<sequence>MRSVPMEGAAPTALMAVVSRLGRLRWYAARVRAMSGAEILHRLNEAGVRRAWRRRQPAWDESIGDGPIRSSRLLRERLHDAASLPGIVASAQSTRSGHLQFLGRDWPRVDWSAGAGTRFWLHDPVTARLWPGSPTHAFSIDTRTTGTDPKGPLRGDAKYVWEPGRLQFLHPLAAVGDARTALAILRDFAETNPPYAGIHWTSGIEIALRLASLTLVCAGCEAESFAPADRILIRRMAAAHAVYLETFPSLHSSANNHRMAEGLGLFLAGRLLPDIGGAWAAEGRDITERMALRLIHPDGGGAEQSPVYLAFTLEMLALVALLAAEDGAPLAAEVLERLCKGTAFLRSILDEAGHAPAIGDDDETRVIAQPPDREPRYVASIVAALAGLLGRPDLAPPDRSPHLRDIIFAAPRAAEVPTEDMQTFPHAGYTALRESIGERRVHLVFDHGPLGFGTLAAHGHSDALAVWLSIDGEPVLIDAGTWLYFSAGTERLRLRESLSHNSVSLHGASQSRASSAFGWSSCARTHLLAQEPGPNWSVTAAHDGYRSRFGLEHRRRIAREADAITIGDSLTSGSAPAEIAFLLPDALDIGLDGPTATISRGGNPLLRLQAPVGFPIALRRGAAQGAVRSQAFGEIEDAQRLVLSGVLGQAEAVTRFQFQPAMQVAPVARDSLAEHVSRP</sequence>
<dbReference type="Pfam" id="PF16889">
    <property type="entry name" value="Hepar_II_III_N"/>
    <property type="match status" value="1"/>
</dbReference>
<dbReference type="InterPro" id="IPR031680">
    <property type="entry name" value="Hepar_II_III_N"/>
</dbReference>
<dbReference type="EMBL" id="JACIDN010000003">
    <property type="protein sequence ID" value="MBB3902119.1"/>
    <property type="molecule type" value="Genomic_DNA"/>
</dbReference>
<dbReference type="InterPro" id="IPR012480">
    <property type="entry name" value="Hepar_II_III_C"/>
</dbReference>
<dbReference type="AlphaFoldDB" id="A0A7W6F691"/>
<evidence type="ECO:0000259" key="6">
    <source>
        <dbReference type="Pfam" id="PF16889"/>
    </source>
</evidence>
<keyword evidence="3" id="KW-0574">Periplasm</keyword>
<dbReference type="RefSeq" id="WP_183503773.1">
    <property type="nucleotide sequence ID" value="NZ_BSPG01000012.1"/>
</dbReference>
<dbReference type="Pfam" id="PF07940">
    <property type="entry name" value="Hepar_II_III_C"/>
    <property type="match status" value="1"/>
</dbReference>
<evidence type="ECO:0000313" key="7">
    <source>
        <dbReference type="EMBL" id="GLS44516.1"/>
    </source>
</evidence>
<gene>
    <name evidence="7" type="ORF">GCM10007884_25040</name>
    <name evidence="8" type="ORF">GGR33_001614</name>
</gene>
<organism evidence="8 9">
    <name type="scientific">Methylobacterium brachythecii</name>
    <dbReference type="NCBI Taxonomy" id="1176177"/>
    <lineage>
        <taxon>Bacteria</taxon>
        <taxon>Pseudomonadati</taxon>
        <taxon>Pseudomonadota</taxon>
        <taxon>Alphaproteobacteria</taxon>
        <taxon>Hyphomicrobiales</taxon>
        <taxon>Methylobacteriaceae</taxon>
        <taxon>Methylobacterium</taxon>
    </lineage>
</organism>
<reference evidence="8 9" key="3">
    <citation type="submission" date="2020-08" db="EMBL/GenBank/DDBJ databases">
        <title>Genomic Encyclopedia of Type Strains, Phase IV (KMG-IV): sequencing the most valuable type-strain genomes for metagenomic binning, comparative biology and taxonomic classification.</title>
        <authorList>
            <person name="Goeker M."/>
        </authorList>
    </citation>
    <scope>NUCLEOTIDE SEQUENCE [LARGE SCALE GENOMIC DNA]</scope>
    <source>
        <strain evidence="8 9">DSM 24105</strain>
    </source>
</reference>
<dbReference type="Proteomes" id="UP001156881">
    <property type="component" value="Unassembled WGS sequence"/>
</dbReference>
<keyword evidence="4" id="KW-0456">Lyase</keyword>
<dbReference type="Gene3D" id="1.50.10.100">
    <property type="entry name" value="Chondroitin AC/alginate lyase"/>
    <property type="match status" value="1"/>
</dbReference>
<evidence type="ECO:0000256" key="3">
    <source>
        <dbReference type="ARBA" id="ARBA00022764"/>
    </source>
</evidence>
<dbReference type="InterPro" id="IPR008929">
    <property type="entry name" value="Chondroitin_lyas"/>
</dbReference>
<dbReference type="GO" id="GO:0042597">
    <property type="term" value="C:periplasmic space"/>
    <property type="evidence" value="ECO:0007669"/>
    <property type="project" value="UniProtKB-SubCell"/>
</dbReference>
<dbReference type="PANTHER" id="PTHR39210:SF1">
    <property type="entry name" value="HEPARIN-SULFATE LYASE"/>
    <property type="match status" value="1"/>
</dbReference>
<dbReference type="GO" id="GO:0016829">
    <property type="term" value="F:lyase activity"/>
    <property type="evidence" value="ECO:0007669"/>
    <property type="project" value="UniProtKB-KW"/>
</dbReference>
<evidence type="ECO:0008006" key="11">
    <source>
        <dbReference type="Google" id="ProtNLM"/>
    </source>
</evidence>
<dbReference type="Gene3D" id="2.70.98.70">
    <property type="match status" value="1"/>
</dbReference>
<keyword evidence="2" id="KW-0732">Signal</keyword>
<comment type="caution">
    <text evidence="8">The sequence shown here is derived from an EMBL/GenBank/DDBJ whole genome shotgun (WGS) entry which is preliminary data.</text>
</comment>
<evidence type="ECO:0000313" key="9">
    <source>
        <dbReference type="Proteomes" id="UP000517759"/>
    </source>
</evidence>
<feature type="domain" description="Heparin-sulfate lyase N-terminal" evidence="6">
    <location>
        <begin position="156"/>
        <end position="320"/>
    </location>
</feature>
<accession>A0A7W6F691</accession>